<dbReference type="InterPro" id="IPR029063">
    <property type="entry name" value="SAM-dependent_MTases_sf"/>
</dbReference>
<dbReference type="VEuPathDB" id="FungiDB:C5L36_0B04180"/>
<evidence type="ECO:0000313" key="7">
    <source>
        <dbReference type="Proteomes" id="UP000029867"/>
    </source>
</evidence>
<keyword evidence="5" id="KW-0949">S-adenosyl-L-methionine</keyword>
<reference evidence="7" key="1">
    <citation type="journal article" date="2014" name="Microb. Cell Fact.">
        <title>Exploiting Issatchenkia orientalis SD108 for succinic acid production.</title>
        <authorList>
            <person name="Xiao H."/>
            <person name="Shao Z."/>
            <person name="Jiang Y."/>
            <person name="Dole S."/>
            <person name="Zhao H."/>
        </authorList>
    </citation>
    <scope>NUCLEOTIDE SEQUENCE [LARGE SCALE GENOMIC DNA]</scope>
    <source>
        <strain evidence="7">SD108</strain>
    </source>
</reference>
<evidence type="ECO:0000256" key="5">
    <source>
        <dbReference type="ARBA" id="ARBA00022691"/>
    </source>
</evidence>
<accession>A0A099P4F8</accession>
<protein>
    <recommendedName>
        <fullName evidence="2">carnosine N-methyltransferase</fullName>
        <ecNumber evidence="2">2.1.1.22</ecNumber>
    </recommendedName>
</protein>
<dbReference type="SUPFAM" id="SSF53335">
    <property type="entry name" value="S-adenosyl-L-methionine-dependent methyltransferases"/>
    <property type="match status" value="1"/>
</dbReference>
<comment type="similarity">
    <text evidence="1">Belongs to the carnosine N-methyltransferase family.</text>
</comment>
<name>A0A099P4F8_PICKU</name>
<sequence>MKEQDAEEFKVLSSVLHSHLAYEEWAMKTIVSPKERKYSSLEDGEKQLLHWFPSYIEQLKHSIEINKNYFESVAIIMADSWGAENPKTWFPCSTSDLEKMKGLMTQYVREWSSEGADEREVSFGRILETVEKLYPDISQRQKIEVLVPGAGLARLVVEFVKRGFTTQGNEISYHMLINSNYILNNTFCENNFMICPFIHKSSNVEKRNYQCRQIYFPDFNPGDISLLNVEYPDIPVGELMSMVAGGFVDLYGPPDLNKISEIYSNEEMAVQFRNENKGKFNVIATCYFLDTAANIIDYLKAIKYSLNDDGYWINFGPLLWHFEGNDLEIDVDSLNDDGTTKKKIPMSGLEIPKDDLIQLIEDLGFDFIEHQTGIKAALAL</sequence>
<dbReference type="PANTHER" id="PTHR12303">
    <property type="entry name" value="CARNOSINE N-METHYLTRANSFERASE"/>
    <property type="match status" value="1"/>
</dbReference>
<dbReference type="eggNOG" id="KOG2798">
    <property type="taxonomic scope" value="Eukaryota"/>
</dbReference>
<dbReference type="EMBL" id="JQFK01000012">
    <property type="protein sequence ID" value="KGK39127.1"/>
    <property type="molecule type" value="Genomic_DNA"/>
</dbReference>
<organism evidence="6 7">
    <name type="scientific">Pichia kudriavzevii</name>
    <name type="common">Yeast</name>
    <name type="synonym">Issatchenkia orientalis</name>
    <dbReference type="NCBI Taxonomy" id="4909"/>
    <lineage>
        <taxon>Eukaryota</taxon>
        <taxon>Fungi</taxon>
        <taxon>Dikarya</taxon>
        <taxon>Ascomycota</taxon>
        <taxon>Saccharomycotina</taxon>
        <taxon>Pichiomycetes</taxon>
        <taxon>Pichiales</taxon>
        <taxon>Pichiaceae</taxon>
        <taxon>Pichia</taxon>
    </lineage>
</organism>
<evidence type="ECO:0000256" key="4">
    <source>
        <dbReference type="ARBA" id="ARBA00022679"/>
    </source>
</evidence>
<evidence type="ECO:0000256" key="3">
    <source>
        <dbReference type="ARBA" id="ARBA00022603"/>
    </source>
</evidence>
<dbReference type="PANTHER" id="PTHR12303:SF6">
    <property type="entry name" value="CARNOSINE N-METHYLTRANSFERASE"/>
    <property type="match status" value="1"/>
</dbReference>
<keyword evidence="4" id="KW-0808">Transferase</keyword>
<evidence type="ECO:0000313" key="6">
    <source>
        <dbReference type="EMBL" id="KGK39127.1"/>
    </source>
</evidence>
<dbReference type="Pfam" id="PF07942">
    <property type="entry name" value="CARME"/>
    <property type="match status" value="1"/>
</dbReference>
<dbReference type="GO" id="GO:0032259">
    <property type="term" value="P:methylation"/>
    <property type="evidence" value="ECO:0007669"/>
    <property type="project" value="UniProtKB-KW"/>
</dbReference>
<evidence type="ECO:0000256" key="1">
    <source>
        <dbReference type="ARBA" id="ARBA00010086"/>
    </source>
</evidence>
<keyword evidence="3" id="KW-0489">Methyltransferase</keyword>
<proteinExistence type="inferred from homology"/>
<dbReference type="EC" id="2.1.1.22" evidence="2"/>
<dbReference type="HOGENOM" id="CLU_030612_1_2_1"/>
<dbReference type="SMART" id="SM01296">
    <property type="entry name" value="N2227"/>
    <property type="match status" value="1"/>
</dbReference>
<comment type="caution">
    <text evidence="6">The sequence shown here is derived from an EMBL/GenBank/DDBJ whole genome shotgun (WGS) entry which is preliminary data.</text>
</comment>
<gene>
    <name evidence="6" type="ORF">JL09_g1742</name>
</gene>
<dbReference type="AlphaFoldDB" id="A0A099P4F8"/>
<evidence type="ECO:0000256" key="2">
    <source>
        <dbReference type="ARBA" id="ARBA00012003"/>
    </source>
</evidence>
<dbReference type="InterPro" id="IPR012901">
    <property type="entry name" value="CARME"/>
</dbReference>
<dbReference type="GO" id="GO:0030735">
    <property type="term" value="F:carnosine N-methyltransferase activity"/>
    <property type="evidence" value="ECO:0007669"/>
    <property type="project" value="UniProtKB-EC"/>
</dbReference>
<dbReference type="GO" id="GO:0035498">
    <property type="term" value="P:carnosine metabolic process"/>
    <property type="evidence" value="ECO:0007669"/>
    <property type="project" value="EnsemblFungi"/>
</dbReference>
<dbReference type="Proteomes" id="UP000029867">
    <property type="component" value="Unassembled WGS sequence"/>
</dbReference>